<gene>
    <name evidence="1" type="ORF">V5E97_25155</name>
</gene>
<protein>
    <submittedName>
        <fullName evidence="1">Uncharacterized protein</fullName>
    </submittedName>
</protein>
<dbReference type="AlphaFoldDB" id="A0AAU7C8L0"/>
<organism evidence="1">
    <name type="scientific">Singulisphaera sp. Ch08</name>
    <dbReference type="NCBI Taxonomy" id="3120278"/>
    <lineage>
        <taxon>Bacteria</taxon>
        <taxon>Pseudomonadati</taxon>
        <taxon>Planctomycetota</taxon>
        <taxon>Planctomycetia</taxon>
        <taxon>Isosphaerales</taxon>
        <taxon>Isosphaeraceae</taxon>
        <taxon>Singulisphaera</taxon>
    </lineage>
</organism>
<accession>A0AAU7C8L0</accession>
<dbReference type="EMBL" id="CP155447">
    <property type="protein sequence ID" value="XBH01624.1"/>
    <property type="molecule type" value="Genomic_DNA"/>
</dbReference>
<sequence length="136" mass="15370">MGWLVSQRGNGTGLTDQGGKPGNVATLCLLDHRFSEEVGKEETEFGFILANHKYFFEICRLINSASNYVMAIYEIFGCIFFGACNIVVSRENFGKQSLLRFETIEVRWLCDAMIGVSKMNERRARNESLPVGEFEP</sequence>
<dbReference type="RefSeq" id="WP_406694366.1">
    <property type="nucleotide sequence ID" value="NZ_CP155447.1"/>
</dbReference>
<name>A0AAU7C8L0_9BACT</name>
<evidence type="ECO:0000313" key="1">
    <source>
        <dbReference type="EMBL" id="XBH01624.1"/>
    </source>
</evidence>
<proteinExistence type="predicted"/>
<reference evidence="1" key="1">
    <citation type="submission" date="2024-05" db="EMBL/GenBank/DDBJ databases">
        <title>Planctomycetes of the genus Singulisphaera possess chitinolytic capabilities.</title>
        <authorList>
            <person name="Ivanova A."/>
        </authorList>
    </citation>
    <scope>NUCLEOTIDE SEQUENCE</scope>
    <source>
        <strain evidence="1">Ch08T</strain>
    </source>
</reference>